<dbReference type="GO" id="GO:0000145">
    <property type="term" value="C:exocyst"/>
    <property type="evidence" value="ECO:0007669"/>
    <property type="project" value="InterPro"/>
</dbReference>
<evidence type="ECO:0000313" key="8">
    <source>
        <dbReference type="Proteomes" id="UP001321473"/>
    </source>
</evidence>
<organism evidence="7 8">
    <name type="scientific">Amblyomma americanum</name>
    <name type="common">Lone star tick</name>
    <dbReference type="NCBI Taxonomy" id="6943"/>
    <lineage>
        <taxon>Eukaryota</taxon>
        <taxon>Metazoa</taxon>
        <taxon>Ecdysozoa</taxon>
        <taxon>Arthropoda</taxon>
        <taxon>Chelicerata</taxon>
        <taxon>Arachnida</taxon>
        <taxon>Acari</taxon>
        <taxon>Parasitiformes</taxon>
        <taxon>Ixodida</taxon>
        <taxon>Ixodoidea</taxon>
        <taxon>Ixodidae</taxon>
        <taxon>Amblyomminae</taxon>
        <taxon>Amblyomma</taxon>
    </lineage>
</organism>
<feature type="coiled-coil region" evidence="5">
    <location>
        <begin position="235"/>
        <end position="269"/>
    </location>
</feature>
<dbReference type="EMBL" id="JARKHS020029804">
    <property type="protein sequence ID" value="KAK8762778.1"/>
    <property type="molecule type" value="Genomic_DNA"/>
</dbReference>
<sequence>MAYFDVHRLATLQRRCNCGCSIFTSKVQVSPTECVVRSTAFSCGDPAVDRVTPGRPARRLSAPASGDLLSENGKTGAVISEIMAATRHSLQCELFRPNDERLVDVVNVVEATKRKKMSLLCAVVSTDKPVRVTIYQVKSTDKDLYKKKHSWSLRDLRLVDGRKPDSAEFDLHFDKAYRWQATSMQERNDFLRCLYRLCVHYAPQQQRPRFENVPKALLEDDDRALLPEKAVVDEVDDYQALTAREEADLENLMAKYEFAIHNAEAFTEQLARELAALDASNVHTIMESERRVQTLMEMTQAALDEVCRLERRLDAYEHLLRTVRDSVLRMEEKDALLHVQNENNVRLLHELETLVTQLDLPHTHQVALLNGDLSNQDGIRACTAAARALEEACSAQTHPGLSKMAAVQEQTKLLEKLRDKFSTTLSHHLNKLFLRLASETSQCGEVTLVKHTGCHNELRPYSELMLWLSRAPDPTRFTQLQKNYTNTMSKLYERELHIFFEQAKDRLTTKPMTGTLDRRLSTLQQETTEQMENRFDAVLERLLSMLEPVCLAEQQFCAAFFGLGSARIPGSVSSQPAAAAAGYTAPVRAASDEALASVHRKERQINEELRRMMSALFPTLEAKLQNFLETYDKLDGVYSMHLLVRLNQHVMSAQDTGSFLSMAFGTVVVQAKRNFDRYMADKVRAVEEAKAPKRSKCGLLPFLGHFEEFAKQAEAIFRQSERRADLDKWYTRLVRAMFDAIGRIALEHQRTPPEVVRLENFHQLYTLLYQLKIACLEAERREAKQRYSEALQAYVTHYFGRPLEKLNLFFEGVQSKVAQGVKEEEVGYQLAFSKQELRKVIREYPGKEVKRGLEALYRKVEKHLSDESSSSLLQVVWHSMQDEFIRQYKSLEALVQRCYPGSMITLEFTIDDILAFFSDIARSH</sequence>
<dbReference type="SMART" id="SM01313">
    <property type="entry name" value="Sec3-PIP2_bind"/>
    <property type="match status" value="1"/>
</dbReference>
<evidence type="ECO:0000313" key="7">
    <source>
        <dbReference type="EMBL" id="KAK8762778.1"/>
    </source>
</evidence>
<reference evidence="7 8" key="1">
    <citation type="journal article" date="2023" name="Arcadia Sci">
        <title>De novo assembly of a long-read Amblyomma americanum tick genome.</title>
        <authorList>
            <person name="Chou S."/>
            <person name="Poskanzer K.E."/>
            <person name="Rollins M."/>
            <person name="Thuy-Boun P.S."/>
        </authorList>
    </citation>
    <scope>NUCLEOTIDE SEQUENCE [LARGE SCALE GENOMIC DNA]</scope>
    <source>
        <strain evidence="7">F_SG_1</strain>
        <tissue evidence="7">Salivary glands</tissue>
    </source>
</reference>
<keyword evidence="8" id="KW-1185">Reference proteome</keyword>
<dbReference type="Proteomes" id="UP001321473">
    <property type="component" value="Unassembled WGS sequence"/>
</dbReference>
<dbReference type="PANTHER" id="PTHR16092:SF14">
    <property type="entry name" value="EXOCYST COMPLEX COMPONENT 1 ISOFORM X1"/>
    <property type="match status" value="1"/>
</dbReference>
<dbReference type="PANTHER" id="PTHR16092">
    <property type="entry name" value="SEC3/SYNTAXIN-RELATED"/>
    <property type="match status" value="1"/>
</dbReference>
<dbReference type="InterPro" id="IPR019160">
    <property type="entry name" value="Sec3_CC"/>
</dbReference>
<comment type="similarity">
    <text evidence="1">Belongs to the SEC3 family.</text>
</comment>
<name>A0AAQ4DJY8_AMBAM</name>
<accession>A0AAQ4DJY8</accession>
<dbReference type="Pfam" id="PF20654">
    <property type="entry name" value="Sec3_C-term"/>
    <property type="match status" value="1"/>
</dbReference>
<gene>
    <name evidence="7" type="ORF">V5799_025956</name>
</gene>
<dbReference type="GO" id="GO:0006887">
    <property type="term" value="P:exocytosis"/>
    <property type="evidence" value="ECO:0007669"/>
    <property type="project" value="UniProtKB-KW"/>
</dbReference>
<proteinExistence type="inferred from homology"/>
<evidence type="ECO:0000256" key="4">
    <source>
        <dbReference type="ARBA" id="ARBA00023054"/>
    </source>
</evidence>
<dbReference type="CDD" id="cd14683">
    <property type="entry name" value="PH-EXOC1"/>
    <property type="match status" value="1"/>
</dbReference>
<dbReference type="GO" id="GO:0006893">
    <property type="term" value="P:Golgi to plasma membrane transport"/>
    <property type="evidence" value="ECO:0007669"/>
    <property type="project" value="TreeGrafter"/>
</dbReference>
<evidence type="ECO:0000256" key="2">
    <source>
        <dbReference type="ARBA" id="ARBA00022448"/>
    </source>
</evidence>
<keyword evidence="3" id="KW-0268">Exocytosis</keyword>
<dbReference type="Gene3D" id="2.30.29.90">
    <property type="match status" value="1"/>
</dbReference>
<evidence type="ECO:0000256" key="3">
    <source>
        <dbReference type="ARBA" id="ARBA00022483"/>
    </source>
</evidence>
<dbReference type="Pfam" id="PF09763">
    <property type="entry name" value="Sec3_CC"/>
    <property type="match status" value="1"/>
</dbReference>
<dbReference type="InterPro" id="IPR048628">
    <property type="entry name" value="Sec3_C"/>
</dbReference>
<protein>
    <recommendedName>
        <fullName evidence="6">Exocyst complex component Sec3 PIP2-binding N-terminal domain-containing protein</fullName>
    </recommendedName>
</protein>
<feature type="domain" description="Exocyst complex component Sec3 PIP2-binding N-terminal" evidence="6">
    <location>
        <begin position="113"/>
        <end position="201"/>
    </location>
</feature>
<evidence type="ECO:0000259" key="6">
    <source>
        <dbReference type="SMART" id="SM01313"/>
    </source>
</evidence>
<evidence type="ECO:0000256" key="1">
    <source>
        <dbReference type="ARBA" id="ARBA00006518"/>
    </source>
</evidence>
<dbReference type="AlphaFoldDB" id="A0AAQ4DJY8"/>
<comment type="caution">
    <text evidence="7">The sequence shown here is derived from an EMBL/GenBank/DDBJ whole genome shotgun (WGS) entry which is preliminary data.</text>
</comment>
<dbReference type="GO" id="GO:0005546">
    <property type="term" value="F:phosphatidylinositol-4,5-bisphosphate binding"/>
    <property type="evidence" value="ECO:0007669"/>
    <property type="project" value="TreeGrafter"/>
</dbReference>
<keyword evidence="4 5" id="KW-0175">Coiled coil</keyword>
<dbReference type="Pfam" id="PF15277">
    <property type="entry name" value="Sec3-PIP2_bind"/>
    <property type="match status" value="1"/>
</dbReference>
<dbReference type="GO" id="GO:0005886">
    <property type="term" value="C:plasma membrane"/>
    <property type="evidence" value="ECO:0007669"/>
    <property type="project" value="TreeGrafter"/>
</dbReference>
<keyword evidence="2" id="KW-0813">Transport</keyword>
<evidence type="ECO:0000256" key="5">
    <source>
        <dbReference type="SAM" id="Coils"/>
    </source>
</evidence>
<dbReference type="InterPro" id="IPR028258">
    <property type="entry name" value="Sec3-PIP2_bind"/>
</dbReference>